<gene>
    <name evidence="5" type="primary">lysA</name>
    <name evidence="11" type="ORF">A6M21_03225</name>
</gene>
<dbReference type="GO" id="GO:0008836">
    <property type="term" value="F:diaminopimelate decarboxylase activity"/>
    <property type="evidence" value="ECO:0007669"/>
    <property type="project" value="UniProtKB-UniRule"/>
</dbReference>
<comment type="pathway">
    <text evidence="5 8">Amino-acid biosynthesis; L-lysine biosynthesis via DAP pathway; L-lysine from DL-2,6-diaminopimelate: step 1/1.</text>
</comment>
<feature type="binding site" evidence="5">
    <location>
        <position position="389"/>
    </location>
    <ligand>
        <name>substrate</name>
    </ligand>
</feature>
<dbReference type="Pfam" id="PF02784">
    <property type="entry name" value="Orn_Arg_deC_N"/>
    <property type="match status" value="1"/>
</dbReference>
<evidence type="ECO:0000256" key="7">
    <source>
        <dbReference type="PIRSR" id="PIRSR600183-50"/>
    </source>
</evidence>
<dbReference type="HAMAP" id="MF_02120">
    <property type="entry name" value="LysA"/>
    <property type="match status" value="1"/>
</dbReference>
<keyword evidence="2 5" id="KW-0210">Decarboxylase</keyword>
<dbReference type="InterPro" id="IPR009006">
    <property type="entry name" value="Ala_racemase/Decarboxylase_C"/>
</dbReference>
<dbReference type="Proteomes" id="UP000078532">
    <property type="component" value="Unassembled WGS sequence"/>
</dbReference>
<dbReference type="PRINTS" id="PR01181">
    <property type="entry name" value="DAPDCRBXLASE"/>
</dbReference>
<comment type="cofactor">
    <cofactor evidence="1 5 7 8">
        <name>pyridoxal 5'-phosphate</name>
        <dbReference type="ChEBI" id="CHEBI:597326"/>
    </cofactor>
</comment>
<dbReference type="RefSeq" id="WP_066666281.1">
    <property type="nucleotide sequence ID" value="NZ_LYVF01000013.1"/>
</dbReference>
<comment type="subunit">
    <text evidence="5">Homodimer.</text>
</comment>
<dbReference type="Gene3D" id="2.40.37.10">
    <property type="entry name" value="Lyase, Ornithine Decarboxylase, Chain A, domain 1"/>
    <property type="match status" value="1"/>
</dbReference>
<dbReference type="InterPro" id="IPR022644">
    <property type="entry name" value="De-COase2_N"/>
</dbReference>
<feature type="binding site" evidence="5">
    <location>
        <begin position="289"/>
        <end position="292"/>
    </location>
    <ligand>
        <name>pyridoxal 5'-phosphate</name>
        <dbReference type="ChEBI" id="CHEBI:597326"/>
    </ligand>
</feature>
<dbReference type="UniPathway" id="UPA00034">
    <property type="reaction ID" value="UER00027"/>
</dbReference>
<dbReference type="SUPFAM" id="SSF50621">
    <property type="entry name" value="Alanine racemase C-terminal domain-like"/>
    <property type="match status" value="1"/>
</dbReference>
<evidence type="ECO:0000256" key="2">
    <source>
        <dbReference type="ARBA" id="ARBA00022793"/>
    </source>
</evidence>
<evidence type="ECO:0000313" key="12">
    <source>
        <dbReference type="Proteomes" id="UP000078532"/>
    </source>
</evidence>
<feature type="binding site" evidence="5">
    <location>
        <position position="333"/>
    </location>
    <ligand>
        <name>substrate</name>
    </ligand>
</feature>
<dbReference type="Gene3D" id="3.20.20.10">
    <property type="entry name" value="Alanine racemase"/>
    <property type="match status" value="1"/>
</dbReference>
<evidence type="ECO:0000256" key="1">
    <source>
        <dbReference type="ARBA" id="ARBA00001933"/>
    </source>
</evidence>
<dbReference type="InterPro" id="IPR000183">
    <property type="entry name" value="Orn/DAP/Arg_de-COase"/>
</dbReference>
<comment type="caution">
    <text evidence="11">The sequence shown here is derived from an EMBL/GenBank/DDBJ whole genome shotgun (WGS) entry which is preliminary data.</text>
</comment>
<dbReference type="STRING" id="1838280.A6M21_03225"/>
<dbReference type="NCBIfam" id="TIGR01048">
    <property type="entry name" value="lysA"/>
    <property type="match status" value="1"/>
</dbReference>
<keyword evidence="3 5" id="KW-0663">Pyridoxal phosphate</keyword>
<feature type="domain" description="Orn/DAP/Arg decarboxylase 2 N-terminal" evidence="10">
    <location>
        <begin position="42"/>
        <end position="295"/>
    </location>
</feature>
<organism evidence="11 12">
    <name type="scientific">Desulfotomaculum copahuensis</name>
    <dbReference type="NCBI Taxonomy" id="1838280"/>
    <lineage>
        <taxon>Bacteria</taxon>
        <taxon>Bacillati</taxon>
        <taxon>Bacillota</taxon>
        <taxon>Clostridia</taxon>
        <taxon>Eubacteriales</taxon>
        <taxon>Desulfotomaculaceae</taxon>
        <taxon>Desulfotomaculum</taxon>
    </lineage>
</organism>
<dbReference type="InterPro" id="IPR002986">
    <property type="entry name" value="DAP_deCOOHase_LysA"/>
</dbReference>
<name>A0A1B7LJ12_9FIRM</name>
<dbReference type="GO" id="GO:0030170">
    <property type="term" value="F:pyridoxal phosphate binding"/>
    <property type="evidence" value="ECO:0007669"/>
    <property type="project" value="UniProtKB-UniRule"/>
</dbReference>
<comment type="catalytic activity">
    <reaction evidence="5 8">
        <text>meso-2,6-diaminopimelate + H(+) = L-lysine + CO2</text>
        <dbReference type="Rhea" id="RHEA:15101"/>
        <dbReference type="ChEBI" id="CHEBI:15378"/>
        <dbReference type="ChEBI" id="CHEBI:16526"/>
        <dbReference type="ChEBI" id="CHEBI:32551"/>
        <dbReference type="ChEBI" id="CHEBI:57791"/>
        <dbReference type="EC" id="4.1.1.20"/>
    </reaction>
</comment>
<evidence type="ECO:0000259" key="9">
    <source>
        <dbReference type="Pfam" id="PF00278"/>
    </source>
</evidence>
<evidence type="ECO:0000256" key="8">
    <source>
        <dbReference type="RuleBase" id="RU003738"/>
    </source>
</evidence>
<keyword evidence="5 8" id="KW-0457">Lysine biosynthesis</keyword>
<dbReference type="SUPFAM" id="SSF51419">
    <property type="entry name" value="PLP-binding barrel"/>
    <property type="match status" value="1"/>
</dbReference>
<keyword evidence="12" id="KW-1185">Reference proteome</keyword>
<dbReference type="EC" id="4.1.1.20" evidence="5 6"/>
<reference evidence="11 12" key="1">
    <citation type="submission" date="2016-04" db="EMBL/GenBank/DDBJ databases">
        <authorList>
            <person name="Evans L.H."/>
            <person name="Alamgir A."/>
            <person name="Owens N."/>
            <person name="Weber N.D."/>
            <person name="Virtaneva K."/>
            <person name="Barbian K."/>
            <person name="Babar A."/>
            <person name="Rosenke K."/>
        </authorList>
    </citation>
    <scope>NUCLEOTIDE SEQUENCE [LARGE SCALE GENOMIC DNA]</scope>
    <source>
        <strain evidence="11 12">LMa1</strain>
    </source>
</reference>
<dbReference type="CDD" id="cd06828">
    <property type="entry name" value="PLPDE_III_DapDC"/>
    <property type="match status" value="1"/>
</dbReference>
<evidence type="ECO:0000313" key="11">
    <source>
        <dbReference type="EMBL" id="OAT86554.1"/>
    </source>
</evidence>
<feature type="binding site" evidence="5">
    <location>
        <position position="292"/>
    </location>
    <ligand>
        <name>substrate</name>
    </ligand>
</feature>
<dbReference type="PANTHER" id="PTHR43727">
    <property type="entry name" value="DIAMINOPIMELATE DECARBOXYLASE"/>
    <property type="match status" value="1"/>
</dbReference>
<dbReference type="EMBL" id="LYVF01000013">
    <property type="protein sequence ID" value="OAT86554.1"/>
    <property type="molecule type" value="Genomic_DNA"/>
</dbReference>
<dbReference type="GO" id="GO:0009089">
    <property type="term" value="P:lysine biosynthetic process via diaminopimelate"/>
    <property type="evidence" value="ECO:0007669"/>
    <property type="project" value="UniProtKB-UniRule"/>
</dbReference>
<feature type="binding site" evidence="5">
    <location>
        <position position="389"/>
    </location>
    <ligand>
        <name>pyridoxal 5'-phosphate</name>
        <dbReference type="ChEBI" id="CHEBI:597326"/>
    </ligand>
</feature>
<sequence length="447" mass="49203">MKLHGTMRVNGRGYLEIGGCDAVELASRFGTPLYVVDEQLFRENCRAYYRAFTERHGGQVIYAAKTLFTLAVSRLVEEEGLGLDVVSGGELYTAQEAGFPMSRVYFHGNNKSPQELRLALEWRVGRIVVDNLYELELLERLAGELHVRAGVILRLTPGVEAHTHEYVKTGQIDSKFGLVIENGQALEGIKRALASKHLVLHGLHCHIGSQVFELESYAHAVNVMMDFAALVHRETGWAPAELDMGGGLGIYYAAGDEPRPVEEYADVMMQALTERAVAHHLPVPRLLVEPGRSISGPAGTTLYTVGAIKDIPGVRKYVAVDGGMGDNPRLALYQARYEACLANRAGAAPEEVVSVAGKCCESGDMLIWDIRLPRAVPGDILAVSCTGAYNYTMSMNYNRLPRPAMVLAADGRADLIVERETYSDLLRNDLIPARLRRERRLNVASVR</sequence>
<evidence type="ECO:0000259" key="10">
    <source>
        <dbReference type="Pfam" id="PF02784"/>
    </source>
</evidence>
<evidence type="ECO:0000256" key="6">
    <source>
        <dbReference type="NCBIfam" id="TIGR01048"/>
    </source>
</evidence>
<dbReference type="InterPro" id="IPR022643">
    <property type="entry name" value="De-COase2_C"/>
</dbReference>
<feature type="modified residue" description="N6-(pyridoxal phosphate)lysine" evidence="5 7">
    <location>
        <position position="65"/>
    </location>
</feature>
<keyword evidence="4 5" id="KW-0456">Lyase</keyword>
<dbReference type="OrthoDB" id="9802241at2"/>
<dbReference type="AlphaFoldDB" id="A0A1B7LJ12"/>
<dbReference type="Pfam" id="PF00278">
    <property type="entry name" value="Orn_DAP_Arg_deC"/>
    <property type="match status" value="1"/>
</dbReference>
<dbReference type="InterPro" id="IPR029066">
    <property type="entry name" value="PLP-binding_barrel"/>
</dbReference>
<feature type="active site" description="Proton donor" evidence="7">
    <location>
        <position position="360"/>
    </location>
</feature>
<keyword evidence="5" id="KW-0028">Amino-acid biosynthesis</keyword>
<dbReference type="FunFam" id="3.20.20.10:FF:000003">
    <property type="entry name" value="Diaminopimelate decarboxylase"/>
    <property type="match status" value="1"/>
</dbReference>
<dbReference type="InterPro" id="IPR022657">
    <property type="entry name" value="De-COase2_CS"/>
</dbReference>
<feature type="binding site" evidence="5">
    <location>
        <position position="247"/>
    </location>
    <ligand>
        <name>pyridoxal 5'-phosphate</name>
        <dbReference type="ChEBI" id="CHEBI:597326"/>
    </ligand>
</feature>
<feature type="binding site" evidence="5">
    <location>
        <position position="361"/>
    </location>
    <ligand>
        <name>substrate</name>
    </ligand>
</feature>
<evidence type="ECO:0000256" key="5">
    <source>
        <dbReference type="HAMAP-Rule" id="MF_02120"/>
    </source>
</evidence>
<protein>
    <recommendedName>
        <fullName evidence="5 6">Diaminopimelate decarboxylase</fullName>
        <shortName evidence="5">DAP decarboxylase</shortName>
        <shortName evidence="5">DAPDC</shortName>
        <ecNumber evidence="5 6">4.1.1.20</ecNumber>
    </recommendedName>
</protein>
<feature type="domain" description="Orn/DAP/Arg decarboxylase 2 C-terminal" evidence="9">
    <location>
        <begin position="35"/>
        <end position="387"/>
    </location>
</feature>
<comment type="similarity">
    <text evidence="5">Belongs to the Orn/Lys/Arg decarboxylase class-II family. LysA subfamily.</text>
</comment>
<comment type="function">
    <text evidence="5">Specifically catalyzes the decarboxylation of meso-diaminopimelate (meso-DAP) to L-lysine.</text>
</comment>
<dbReference type="PANTHER" id="PTHR43727:SF2">
    <property type="entry name" value="GROUP IV DECARBOXYLASE"/>
    <property type="match status" value="1"/>
</dbReference>
<dbReference type="PRINTS" id="PR01179">
    <property type="entry name" value="ODADCRBXLASE"/>
</dbReference>
<evidence type="ECO:0000256" key="4">
    <source>
        <dbReference type="ARBA" id="ARBA00023239"/>
    </source>
</evidence>
<dbReference type="PROSITE" id="PS00879">
    <property type="entry name" value="ODR_DC_2_2"/>
    <property type="match status" value="1"/>
</dbReference>
<accession>A0A1B7LJ12</accession>
<evidence type="ECO:0000256" key="3">
    <source>
        <dbReference type="ARBA" id="ARBA00022898"/>
    </source>
</evidence>
<proteinExistence type="inferred from homology"/>
<feature type="binding site" evidence="5">
    <location>
        <position position="329"/>
    </location>
    <ligand>
        <name>substrate</name>
    </ligand>
</feature>